<comment type="caution">
    <text evidence="2">The sequence shown here is derived from an EMBL/GenBank/DDBJ whole genome shotgun (WGS) entry which is preliminary data.</text>
</comment>
<proteinExistence type="predicted"/>
<dbReference type="Pfam" id="PF12736">
    <property type="entry name" value="CABIT"/>
    <property type="match status" value="1"/>
</dbReference>
<dbReference type="EMBL" id="CAJFCJ010000006">
    <property type="protein sequence ID" value="CAD5115701.1"/>
    <property type="molecule type" value="Genomic_DNA"/>
</dbReference>
<evidence type="ECO:0000313" key="2">
    <source>
        <dbReference type="EMBL" id="CAD5115701.1"/>
    </source>
</evidence>
<feature type="domain" description="CABIT" evidence="1">
    <location>
        <begin position="18"/>
        <end position="255"/>
    </location>
</feature>
<evidence type="ECO:0000313" key="3">
    <source>
        <dbReference type="Proteomes" id="UP000549394"/>
    </source>
</evidence>
<gene>
    <name evidence="2" type="ORF">DGYR_LOCUS4412</name>
</gene>
<protein>
    <submittedName>
        <fullName evidence="2">DgyrCDS4648</fullName>
    </submittedName>
</protein>
<dbReference type="InterPro" id="IPR025946">
    <property type="entry name" value="CABIT_dom"/>
</dbReference>
<dbReference type="Proteomes" id="UP000549394">
    <property type="component" value="Unassembled WGS sequence"/>
</dbReference>
<keyword evidence="3" id="KW-1185">Reference proteome</keyword>
<accession>A0A7I8VHN6</accession>
<reference evidence="2 3" key="1">
    <citation type="submission" date="2020-08" db="EMBL/GenBank/DDBJ databases">
        <authorList>
            <person name="Hejnol A."/>
        </authorList>
    </citation>
    <scope>NUCLEOTIDE SEQUENCE [LARGE SCALE GENOMIC DNA]</scope>
</reference>
<dbReference type="AlphaFoldDB" id="A0A7I8VHN6"/>
<name>A0A7I8VHN6_9ANNE</name>
<sequence length="368" mass="42641">MEGLKLKDFSESALPIMVENCLNNKNIVIISKRRRTKAIAHLLNERNRRFEIPKDYSGWFAISKQDFEPQVESNNNLKELIESGCKNFMLFKSLTAKYAKLVNDDIIELLEEKILYPGEILKVNKCCKSSVQSNNERSQSLDEELLLCTDRKNRNIAIPLNSYGEFNPIGDKNYLKPNALFQMEFILNHFEFPINIKLAFSHAPASFSPTFNGLLQLIEVQKEDSFVIGYPLQSEKLLVQEIPMKENLRFRIASQSINNSWLSDVTSNLFKYITNIKELKESSTLPTCNLKLFDECVIMFPKVKEEKKMSTSWMFPFYEENKEAEPMLRELKNNYSNRESTVALRNAVKSGIIRPISIREENLIDAYC</sequence>
<evidence type="ECO:0000259" key="1">
    <source>
        <dbReference type="Pfam" id="PF12736"/>
    </source>
</evidence>
<organism evidence="2 3">
    <name type="scientific">Dimorphilus gyrociliatus</name>
    <dbReference type="NCBI Taxonomy" id="2664684"/>
    <lineage>
        <taxon>Eukaryota</taxon>
        <taxon>Metazoa</taxon>
        <taxon>Spiralia</taxon>
        <taxon>Lophotrochozoa</taxon>
        <taxon>Annelida</taxon>
        <taxon>Polychaeta</taxon>
        <taxon>Polychaeta incertae sedis</taxon>
        <taxon>Dinophilidae</taxon>
        <taxon>Dimorphilus</taxon>
    </lineage>
</organism>